<dbReference type="Gene3D" id="2.10.260.10">
    <property type="match status" value="1"/>
</dbReference>
<organism evidence="3 4">
    <name type="scientific">Vibrio ishigakensis</name>
    <dbReference type="NCBI Taxonomy" id="1481914"/>
    <lineage>
        <taxon>Bacteria</taxon>
        <taxon>Pseudomonadati</taxon>
        <taxon>Pseudomonadota</taxon>
        <taxon>Gammaproteobacteria</taxon>
        <taxon>Vibrionales</taxon>
        <taxon>Vibrionaceae</taxon>
        <taxon>Vibrio</taxon>
    </lineage>
</organism>
<dbReference type="SMART" id="SM00966">
    <property type="entry name" value="SpoVT_AbrB"/>
    <property type="match status" value="1"/>
</dbReference>
<dbReference type="InterPro" id="IPR007159">
    <property type="entry name" value="SpoVT-AbrB_dom"/>
</dbReference>
<gene>
    <name evidence="3" type="ORF">JCM19232_1582</name>
</gene>
<keyword evidence="1" id="KW-0238">DNA-binding</keyword>
<dbReference type="SUPFAM" id="SSF89447">
    <property type="entry name" value="AbrB/MazE/MraZ-like"/>
    <property type="match status" value="1"/>
</dbReference>
<dbReference type="Proteomes" id="UP000031670">
    <property type="component" value="Unassembled WGS sequence"/>
</dbReference>
<dbReference type="EMBL" id="BBSA01000034">
    <property type="protein sequence ID" value="GAM66070.1"/>
    <property type="molecule type" value="Genomic_DNA"/>
</dbReference>
<dbReference type="AlphaFoldDB" id="A0A0B8PGF6"/>
<accession>A0A0B8PGF6</accession>
<evidence type="ECO:0000256" key="1">
    <source>
        <dbReference type="PROSITE-ProRule" id="PRU01076"/>
    </source>
</evidence>
<dbReference type="InterPro" id="IPR037914">
    <property type="entry name" value="SpoVT-AbrB_sf"/>
</dbReference>
<reference evidence="3 4" key="1">
    <citation type="submission" date="2015-01" db="EMBL/GenBank/DDBJ databases">
        <title>Vibrio sp. C5 JCM 19232 whole genome shotgun sequence.</title>
        <authorList>
            <person name="Sawabe T."/>
            <person name="Meirelles P."/>
            <person name="Feng G."/>
            <person name="Sayaka M."/>
            <person name="Hattori M."/>
            <person name="Ohkuma M."/>
        </authorList>
    </citation>
    <scope>NUCLEOTIDE SEQUENCE [LARGE SCALE GENOMIC DNA]</scope>
    <source>
        <strain evidence="3 4">JCM19232</strain>
    </source>
</reference>
<evidence type="ECO:0000313" key="3">
    <source>
        <dbReference type="EMBL" id="GAM66070.1"/>
    </source>
</evidence>
<feature type="domain" description="SpoVT-AbrB" evidence="2">
    <location>
        <begin position="3"/>
        <end position="48"/>
    </location>
</feature>
<protein>
    <submittedName>
        <fullName evidence="3">Programmed cell death antitoxin mazE</fullName>
    </submittedName>
</protein>
<dbReference type="Pfam" id="PF04014">
    <property type="entry name" value="MazE_antitoxin"/>
    <property type="match status" value="1"/>
</dbReference>
<dbReference type="GO" id="GO:0003677">
    <property type="term" value="F:DNA binding"/>
    <property type="evidence" value="ECO:0007669"/>
    <property type="project" value="UniProtKB-UniRule"/>
</dbReference>
<proteinExistence type="predicted"/>
<reference evidence="3 4" key="2">
    <citation type="submission" date="2015-01" db="EMBL/GenBank/DDBJ databases">
        <authorList>
            <consortium name="NBRP consortium"/>
            <person name="Sawabe T."/>
            <person name="Meirelles P."/>
            <person name="Feng G."/>
            <person name="Sayaka M."/>
            <person name="Hattori M."/>
            <person name="Ohkuma M."/>
        </authorList>
    </citation>
    <scope>NUCLEOTIDE SEQUENCE [LARGE SCALE GENOMIC DNA]</scope>
    <source>
        <strain evidence="3 4">JCM19232</strain>
    </source>
</reference>
<evidence type="ECO:0000259" key="2">
    <source>
        <dbReference type="PROSITE" id="PS51740"/>
    </source>
</evidence>
<dbReference type="PROSITE" id="PS51740">
    <property type="entry name" value="SPOVT_ABRB"/>
    <property type="match status" value="1"/>
</dbReference>
<sequence>MRTQVRKIGNSLGNIIPAAFIRQLGLVEGAEIEVKADGKKITIEPIKRKKKRFPFSEKELLNGLDAHTAHADELAVVSGKELGE</sequence>
<name>A0A0B8PGF6_9VIBR</name>
<comment type="caution">
    <text evidence="3">The sequence shown here is derived from an EMBL/GenBank/DDBJ whole genome shotgun (WGS) entry which is preliminary data.</text>
</comment>
<evidence type="ECO:0000313" key="4">
    <source>
        <dbReference type="Proteomes" id="UP000031670"/>
    </source>
</evidence>